<dbReference type="PANTHER" id="PTHR43790:SF3">
    <property type="entry name" value="D-ALLOSE IMPORT ATP-BINDING PROTEIN ALSA-RELATED"/>
    <property type="match status" value="1"/>
</dbReference>
<evidence type="ECO:0000259" key="9">
    <source>
        <dbReference type="PROSITE" id="PS50893"/>
    </source>
</evidence>
<dbReference type="InterPro" id="IPR003593">
    <property type="entry name" value="AAA+_ATPase"/>
</dbReference>
<dbReference type="CDD" id="cd03216">
    <property type="entry name" value="ABC_Carb_Monos_I"/>
    <property type="match status" value="1"/>
</dbReference>
<dbReference type="InterPro" id="IPR027417">
    <property type="entry name" value="P-loop_NTPase"/>
</dbReference>
<dbReference type="Gene3D" id="3.40.50.300">
    <property type="entry name" value="P-loop containing nucleotide triphosphate hydrolases"/>
    <property type="match status" value="2"/>
</dbReference>
<dbReference type="SUPFAM" id="SSF52540">
    <property type="entry name" value="P-loop containing nucleoside triphosphate hydrolases"/>
    <property type="match status" value="2"/>
</dbReference>
<reference evidence="11" key="1">
    <citation type="journal article" date="2019" name="Int. J. Syst. Evol. Microbiol.">
        <title>The Global Catalogue of Microorganisms (GCM) 10K type strain sequencing project: providing services to taxonomists for standard genome sequencing and annotation.</title>
        <authorList>
            <consortium name="The Broad Institute Genomics Platform"/>
            <consortium name="The Broad Institute Genome Sequencing Center for Infectious Disease"/>
            <person name="Wu L."/>
            <person name="Ma J."/>
        </authorList>
    </citation>
    <scope>NUCLEOTIDE SEQUENCE [LARGE SCALE GENOMIC DNA]</scope>
    <source>
        <strain evidence="11">JCM 16904</strain>
    </source>
</reference>
<dbReference type="InterPro" id="IPR050107">
    <property type="entry name" value="ABC_carbohydrate_import_ATPase"/>
</dbReference>
<keyword evidence="5" id="KW-0547">Nucleotide-binding</keyword>
<dbReference type="Proteomes" id="UP001500902">
    <property type="component" value="Unassembled WGS sequence"/>
</dbReference>
<keyword evidence="11" id="KW-1185">Reference proteome</keyword>
<dbReference type="PANTHER" id="PTHR43790">
    <property type="entry name" value="CARBOHYDRATE TRANSPORT ATP-BINDING PROTEIN MG119-RELATED"/>
    <property type="match status" value="1"/>
</dbReference>
<evidence type="ECO:0000256" key="1">
    <source>
        <dbReference type="ARBA" id="ARBA00022448"/>
    </source>
</evidence>
<keyword evidence="4" id="KW-0677">Repeat</keyword>
<evidence type="ECO:0000256" key="4">
    <source>
        <dbReference type="ARBA" id="ARBA00022737"/>
    </source>
</evidence>
<evidence type="ECO:0000256" key="6">
    <source>
        <dbReference type="ARBA" id="ARBA00022840"/>
    </source>
</evidence>
<comment type="caution">
    <text evidence="10">The sequence shown here is derived from an EMBL/GenBank/DDBJ whole genome shotgun (WGS) entry which is preliminary data.</text>
</comment>
<accession>A0ABP7EFH5</accession>
<keyword evidence="2" id="KW-1003">Cell membrane</keyword>
<dbReference type="InterPro" id="IPR003439">
    <property type="entry name" value="ABC_transporter-like_ATP-bd"/>
</dbReference>
<evidence type="ECO:0000256" key="2">
    <source>
        <dbReference type="ARBA" id="ARBA00022475"/>
    </source>
</evidence>
<dbReference type="EMBL" id="BAAAZP010000236">
    <property type="protein sequence ID" value="GAA3716392.1"/>
    <property type="molecule type" value="Genomic_DNA"/>
</dbReference>
<dbReference type="SMART" id="SM00382">
    <property type="entry name" value="AAA"/>
    <property type="match status" value="2"/>
</dbReference>
<dbReference type="InterPro" id="IPR017871">
    <property type="entry name" value="ABC_transporter-like_CS"/>
</dbReference>
<keyword evidence="6 10" id="KW-0067">ATP-binding</keyword>
<protein>
    <submittedName>
        <fullName evidence="10">Sugar ABC transporter ATP-binding protein</fullName>
    </submittedName>
</protein>
<sequence length="507" mass="54269">MPTTTDTALLDIAGLTKRYAGVTALDEVDLSVKAGEIHILIGENGAGKSTLVKCLAGIERPDGGTMTFGGEPHRPAAAADALRAGIQVVHQELALLPALSVAENLFLQRLPRRLGLVDRGAMRRRARQLLEQVGLEVSPDTPVERLGIAQMQLVEIAKALSGDCRLLVMDEPTATLTPRETATLFTQLRRLTAEGVAVIYISHHLEEIFEIGDRLTVLRNGRGVHTGPVAELTPAELVRMMVGRDLDAEYPPVADRPVGDHLLRVTDLKVTPDAPPVSLSVRSGEVVGVAGLVGSGRTETMRAIFGADRPAAGTVEVRGRPVRITHPRDAVRHGISFLTEDRKAQGLVLDLPIAANMSLAAIDQVSRLGLLSHGAETAAARDLSERLHVRATGPHQKVRALSGGNQQKVVLARWLAADTDLLIVDEPTRGIDVGARYEIHQLLLSLADSGKGVLVVSSDLPELLGICDRILVFSKGRIAGEIARPDFDAERVLNLAYSGYLKNGISA</sequence>
<keyword evidence="7" id="KW-1278">Translocase</keyword>
<evidence type="ECO:0000313" key="10">
    <source>
        <dbReference type="EMBL" id="GAA3716392.1"/>
    </source>
</evidence>
<feature type="domain" description="ABC transporter" evidence="9">
    <location>
        <begin position="258"/>
        <end position="500"/>
    </location>
</feature>
<dbReference type="Pfam" id="PF00005">
    <property type="entry name" value="ABC_tran"/>
    <property type="match status" value="2"/>
</dbReference>
<evidence type="ECO:0000256" key="8">
    <source>
        <dbReference type="ARBA" id="ARBA00023136"/>
    </source>
</evidence>
<proteinExistence type="predicted"/>
<dbReference type="GO" id="GO:0005524">
    <property type="term" value="F:ATP binding"/>
    <property type="evidence" value="ECO:0007669"/>
    <property type="project" value="UniProtKB-KW"/>
</dbReference>
<dbReference type="PROSITE" id="PS00211">
    <property type="entry name" value="ABC_TRANSPORTER_1"/>
    <property type="match status" value="1"/>
</dbReference>
<dbReference type="PROSITE" id="PS50893">
    <property type="entry name" value="ABC_TRANSPORTER_2"/>
    <property type="match status" value="2"/>
</dbReference>
<evidence type="ECO:0000256" key="7">
    <source>
        <dbReference type="ARBA" id="ARBA00022967"/>
    </source>
</evidence>
<dbReference type="RefSeq" id="WP_344895824.1">
    <property type="nucleotide sequence ID" value="NZ_BAAAZP010000236.1"/>
</dbReference>
<gene>
    <name evidence="10" type="ORF">GCM10022224_097460</name>
</gene>
<dbReference type="CDD" id="cd03215">
    <property type="entry name" value="ABC_Carb_Monos_II"/>
    <property type="match status" value="1"/>
</dbReference>
<keyword evidence="3" id="KW-0762">Sugar transport</keyword>
<evidence type="ECO:0000256" key="5">
    <source>
        <dbReference type="ARBA" id="ARBA00022741"/>
    </source>
</evidence>
<evidence type="ECO:0000256" key="3">
    <source>
        <dbReference type="ARBA" id="ARBA00022597"/>
    </source>
</evidence>
<keyword evidence="8" id="KW-0472">Membrane</keyword>
<keyword evidence="1" id="KW-0813">Transport</keyword>
<name>A0ABP7EFH5_9ACTN</name>
<feature type="domain" description="ABC transporter" evidence="9">
    <location>
        <begin position="10"/>
        <end position="245"/>
    </location>
</feature>
<organism evidence="10 11">
    <name type="scientific">Nonomuraea antimicrobica</name>
    <dbReference type="NCBI Taxonomy" id="561173"/>
    <lineage>
        <taxon>Bacteria</taxon>
        <taxon>Bacillati</taxon>
        <taxon>Actinomycetota</taxon>
        <taxon>Actinomycetes</taxon>
        <taxon>Streptosporangiales</taxon>
        <taxon>Streptosporangiaceae</taxon>
        <taxon>Nonomuraea</taxon>
    </lineage>
</organism>
<evidence type="ECO:0000313" key="11">
    <source>
        <dbReference type="Proteomes" id="UP001500902"/>
    </source>
</evidence>